<evidence type="ECO:0000256" key="3">
    <source>
        <dbReference type="ARBA" id="ARBA00022840"/>
    </source>
</evidence>
<feature type="coiled-coil region" evidence="8">
    <location>
        <begin position="2302"/>
        <end position="2396"/>
    </location>
</feature>
<comment type="similarity">
    <text evidence="6">Belongs to the TRAFAC class myosin-kinesin ATPase superfamily. Kinesin family. KIN-12 subfamily.</text>
</comment>
<accession>A0ABP0WPZ4</accession>
<feature type="coiled-coil region" evidence="8">
    <location>
        <begin position="1801"/>
        <end position="1918"/>
    </location>
</feature>
<feature type="coiled-coil region" evidence="8">
    <location>
        <begin position="3127"/>
        <end position="3226"/>
    </location>
</feature>
<evidence type="ECO:0000256" key="8">
    <source>
        <dbReference type="SAM" id="Coils"/>
    </source>
</evidence>
<dbReference type="PANTHER" id="PTHR37739:SF8">
    <property type="entry name" value="KINESIN-LIKE PROTEIN KIN-12D"/>
    <property type="match status" value="1"/>
</dbReference>
<feature type="region of interest" description="Disordered" evidence="9">
    <location>
        <begin position="2985"/>
        <end position="3010"/>
    </location>
</feature>
<evidence type="ECO:0000259" key="10">
    <source>
        <dbReference type="PROSITE" id="PS50067"/>
    </source>
</evidence>
<feature type="coiled-coil region" evidence="8">
    <location>
        <begin position="2448"/>
        <end position="2645"/>
    </location>
</feature>
<feature type="domain" description="Kinesin motor" evidence="10">
    <location>
        <begin position="270"/>
        <end position="618"/>
    </location>
</feature>
<dbReference type="SMART" id="SM00129">
    <property type="entry name" value="KISc"/>
    <property type="match status" value="1"/>
</dbReference>
<feature type="coiled-coil region" evidence="8">
    <location>
        <begin position="991"/>
        <end position="1032"/>
    </location>
</feature>
<feature type="compositionally biased region" description="Low complexity" evidence="9">
    <location>
        <begin position="173"/>
        <end position="192"/>
    </location>
</feature>
<dbReference type="PRINTS" id="PR00380">
    <property type="entry name" value="KINESINHEAVY"/>
</dbReference>
<dbReference type="Proteomes" id="UP001497444">
    <property type="component" value="Chromosome 2"/>
</dbReference>
<gene>
    <name evidence="11" type="ORF">CSSPJE1EN1_LOCUS13359</name>
</gene>
<dbReference type="Pfam" id="PF00225">
    <property type="entry name" value="Kinesin"/>
    <property type="match status" value="1"/>
</dbReference>
<reference evidence="11 12" key="1">
    <citation type="submission" date="2024-02" db="EMBL/GenBank/DDBJ databases">
        <authorList>
            <consortium name="ELIXIR-Norway"/>
            <consortium name="Elixir Norway"/>
        </authorList>
    </citation>
    <scope>NUCLEOTIDE SEQUENCE [LARGE SCALE GENOMIC DNA]</scope>
</reference>
<protein>
    <recommendedName>
        <fullName evidence="10">Kinesin motor domain-containing protein</fullName>
    </recommendedName>
</protein>
<dbReference type="InterPro" id="IPR044986">
    <property type="entry name" value="KIF15/KIN-12"/>
</dbReference>
<dbReference type="SUPFAM" id="SSF57997">
    <property type="entry name" value="Tropomyosin"/>
    <property type="match status" value="1"/>
</dbReference>
<feature type="coiled-coil region" evidence="8">
    <location>
        <begin position="2781"/>
        <end position="2854"/>
    </location>
</feature>
<evidence type="ECO:0000256" key="4">
    <source>
        <dbReference type="ARBA" id="ARBA00023054"/>
    </source>
</evidence>
<feature type="coiled-coil region" evidence="8">
    <location>
        <begin position="1643"/>
        <end position="1726"/>
    </location>
</feature>
<feature type="coiled-coil region" evidence="8">
    <location>
        <begin position="625"/>
        <end position="652"/>
    </location>
</feature>
<feature type="coiled-coil region" evidence="8">
    <location>
        <begin position="1534"/>
        <end position="1561"/>
    </location>
</feature>
<feature type="region of interest" description="Disordered" evidence="9">
    <location>
        <begin position="156"/>
        <end position="192"/>
    </location>
</feature>
<feature type="coiled-coil region" evidence="8">
    <location>
        <begin position="2890"/>
        <end position="2977"/>
    </location>
</feature>
<dbReference type="EMBL" id="OZ020097">
    <property type="protein sequence ID" value="CAK9267881.1"/>
    <property type="molecule type" value="Genomic_DNA"/>
</dbReference>
<feature type="region of interest" description="Disordered" evidence="9">
    <location>
        <begin position="26"/>
        <end position="82"/>
    </location>
</feature>
<feature type="coiled-coil region" evidence="8">
    <location>
        <begin position="2098"/>
        <end position="2153"/>
    </location>
</feature>
<keyword evidence="4 8" id="KW-0175">Coiled coil</keyword>
<evidence type="ECO:0000313" key="11">
    <source>
        <dbReference type="EMBL" id="CAK9267881.1"/>
    </source>
</evidence>
<evidence type="ECO:0000256" key="1">
    <source>
        <dbReference type="ARBA" id="ARBA00022701"/>
    </source>
</evidence>
<keyword evidence="5 7" id="KW-0505">Motor protein</keyword>
<dbReference type="InterPro" id="IPR027417">
    <property type="entry name" value="P-loop_NTPase"/>
</dbReference>
<organism evidence="11 12">
    <name type="scientific">Sphagnum jensenii</name>
    <dbReference type="NCBI Taxonomy" id="128206"/>
    <lineage>
        <taxon>Eukaryota</taxon>
        <taxon>Viridiplantae</taxon>
        <taxon>Streptophyta</taxon>
        <taxon>Embryophyta</taxon>
        <taxon>Bryophyta</taxon>
        <taxon>Sphagnophytina</taxon>
        <taxon>Sphagnopsida</taxon>
        <taxon>Sphagnales</taxon>
        <taxon>Sphagnaceae</taxon>
        <taxon>Sphagnum</taxon>
    </lineage>
</organism>
<proteinExistence type="inferred from homology"/>
<evidence type="ECO:0000256" key="2">
    <source>
        <dbReference type="ARBA" id="ARBA00022741"/>
    </source>
</evidence>
<keyword evidence="3 7" id="KW-0067">ATP-binding</keyword>
<name>A0ABP0WPZ4_9BRYO</name>
<dbReference type="InterPro" id="IPR001752">
    <property type="entry name" value="Kinesin_motor_dom"/>
</dbReference>
<dbReference type="InterPro" id="IPR019821">
    <property type="entry name" value="Kinesin_motor_CS"/>
</dbReference>
<evidence type="ECO:0000256" key="9">
    <source>
        <dbReference type="SAM" id="MobiDB-lite"/>
    </source>
</evidence>
<sequence>MGKGESSPLRLLMRNSPIKRNVQENAEAHGRSYCSTGGNNSSSKVGEVLSSSTTTTVTPQRKVLTPIPENSSSLRGGGGGGGASAPVVVCSGDLGLSSSAGVMSIAGVKKSLFCSESLNSECSVAALVGTPERSVQCASSSTPGKSKQAMIGSLSKKSPSLAPSQLDAAARAPSQTTSIFTPTTTTTTTTTPSRVSRSLKYGAMTNGPGTAAAAAASGVGQIGNRLPTATAGSGVFARTLSAVVPQCVTQQQQQQQFELQEDPLFWDEHNVQVLIRTRPMNTSEMATATTQSGFGSSSSSSSRCLKQESANTITWIGPPESRFTFDHVAGDSVTQEKLFKVAGLPMVENCMAGYNSCMFAYGQTGSGKTHTMLGDIDNLDKMPSENRGMIPRVFEYLFARIRKEEELRKDENLMFMCRCSFLEIYNEQITDLLEPTSTNLHLREDVRKGVYVENLSEVEVHGMQDVIHLLNQGAANRRVAATNMNRESSRSHSVFTCIVKSKWERDSMTNIRFGHLNLVDLAGSERQKSSGAEGERLKEAANINKSLSTLGLVIMILVDVANGKQRHVPYRDSKLTFLLQDSLGGNSKTTIIATVSPASCNAFETLSTLKFAQRAKLIQNTAIVNEDASGDVTALHRQIQQMKEELDRVRRQNLLSIPSDLSADGSQDLSRAVGSPSISRKEMRAMEALVAGALRREQEAYGTTQRLAAEIEQLNRLVQQREEESQCGKMILRFREDKIKRLEFLSQGSLSIESYLMEEKRVLVEELQLLRARIDRNPELTRFAAENIRLLDHIKSLKEFQQGDRDVMAQEIVNLRDKLLDVLEGKIALEQGLVPLTTPQKKLLAPEIAANAREIDLLRIEADNYRSELDECRNNLTSCLQSQSALERQIDELQGVVNEQKAEATSALDVKAHENELLRIEADRYRSELDECQSKLTSCLQSQVVLERQVDELQGVVEELKSEACAKEVDLNLTAQVAAVEEEQRQNGQLIADLKLELQQSEERAKLEASRCESLELELKAALQESQDLHRQLQESLEHEAVLLEECDLCTKEVEERLLAAELVVRRSCAELKDEPAACKLEKEEEGEEGTVVGPAAPAAEKKLLLSVSELQSLQLEHEKMVRRLKRREDRERFLKRKINQLEWELMKEDEQKQELRCDGVESEVVKQQVDIPNEPERSALVDKLDQAKKELAMAQELNAKFQQEQVMMNAQQQEMDWSRSQAEMETALAITSMQAQLMDMENEMQVEKERLAAEANEEALQLASAVSKKGKELSLAREEWYSQKEMLIKTLSDTEKAYAETQHMLSAMKDCMKEVEIRADALSMEVKVLTIGRESWEEEKAHLDMDVAEMKVENERLAVEANEALQLVSTVSEKGLSEWEEWNLEKEMLIKTLMEMKQEYAKAQQTLETMKDCVKEAEIRATAMSMELKELTRARLVWDEEKIHLQTEVSEMQLENKEILAVEVDEALQIASMVFEKEQSILMEAWSLEKATLMKRLNVMEQEYVVVQSALRIMTDCMEQAEIQADEELGIARQAWENEKACLEREVSEMQVEIERFSRVSNQALLPVVASEVSDEEQGFSCERDQSLEKERTQIETVGETDQDQHVAAAAAAPQREPLLIMSHHCMEVEAEIQVDALPVEMKELAIAKQAWEEEKVCLEREISEMWVANERLSQEANEALQLTSRVSEKEQELAMAMEAWNVEKETLMKTLSAMEQKYVAAQQAWSHVTGRMDQAEIQTDAISMEMEERTTAITTRQPWELEEGEEEEECHLERDVVVTEEEMLVENESLAVKVNEEALQSAISEKLAHENELLRIEAKKYNTELIECRAKLVSCLQSHTVLERQLNELRDVVEDLKSEALEKERDLNMAAAYATFVQEMAQAQNVQIIANLKLELQQSEEKVQLEVSKCESLNLELKLAQQESCDLYQQLQELAHETTLLTSAICEKEQGVLFLKEEWSFGKALILKTVNETKREFVELQRQLLSMMKAHMEERAIQANELLTQRMEFNIVRKAWEEEKMCLEREFLAETSVCLEQHTAEETLLRTLDDENGLVFSGKDNEVRKQVFDIVKEELKTMTEKCERLEVGIQNRDNTISCAQMELVAAESHYKEAEMEIEKTMQEKEKLVEELMVAKQEINARQRDVEALENEMLKVMGIVAETQAQMVELEGNWRREREMLLMERDEARFFAHQQSRETVSLSRNFETNQAALGEAEMVVDALVQAKLSAKSDAEGWKFENERLFLAQELATKNAELDTIAALAMAQDEVDVTIDLCLRVVGSLAEEIESLREEMVLGTVNKELKTEILTYKEDISKAQEKAQTTMVALHEKLQGMETILQEKMSEVVRLQTALDAALDELQCSQAVRCAAEAEIKALEERNHLQLERMEMLLQEDISEDLRLEAALGAVGGTFLPENTSGEVVRLQAALAASEDELRCSQAAAAEIKVVEEKNDLQLQMMEKLLQENMNEVVRLQAALDVAEDDLQCLQATRRTAEAEVKALEEQNYLQLARMENLLQENMSEVARLQAALDVAEDELRLSQAMRCTAEAEIGALEEKNHLQLQRMEKLLQENRSEVVRLQAALGAAEDELQHSQAARCTAEAEIKAFEERKHLELQSMEKLLQENMNEVVRLQTALGAAEDELQSSQAARCTAEAEVKTLEESKHLELQSMEKLLQENMNEVVRLQTVLGAVEDELQHSQAARCTAEAEIKALEERNHCSANTQQEVTAVELESAKAAVAKLLASVSEKDLSIVELHSKLEEKNEHLTVIKSTHLEVMTKMKAELHEKVKELDLLRENTVASAACQEQEYSQLKEHNMNLQAKVAALESEMDAIQTDLSLLKQELEVAKAHATQQEAITADVYEAATLLKSHVNRGEEEVSSLGESLSRILNDLQEAQATKEDKERRLQELESELTQANNQLEILQTQCQEKDIQIENSTTRISDLMHAAVGQATEYQQKLKSLEGMVEQVKVEDRRASLGFPVTPKAGDKRSKSPFKGGGSPFKGPGSPFKCMGKGLSQQMNSELDAELSAHQRRIEELDALATSRQKEIFLLNTRLAEAESMTHDIVRELLGVKLDISNYAVTQQQVQKFTAQVGVVATAEKITTQPPDQEADEMMHIRSQLNDFIEERESWLEEINRRQAEMVAARVSVEKMRQRNQALTSENENLKAENTEHQKRIGELEKDVKKLSGQQNIQQRIHHHARIKEENNALRLQNEDLSVKLRRSDILFARVNDELARYRIADGKTPFLNIDEEQCLRSKLQEAEESNVQMAQKFVSLCTSILQVAGISQHGKEMDQSLALEGLKQIEDRLQSMEQEISDLKLKTRIAGEKRRLSELRAVHSSPMKPSNFFSPQR</sequence>
<feature type="coiled-coil region" evidence="8">
    <location>
        <begin position="1111"/>
        <end position="1258"/>
    </location>
</feature>
<feature type="compositionally biased region" description="Low complexity" evidence="9">
    <location>
        <begin position="41"/>
        <end position="58"/>
    </location>
</feature>
<dbReference type="PROSITE" id="PS00411">
    <property type="entry name" value="KINESIN_MOTOR_1"/>
    <property type="match status" value="1"/>
</dbReference>
<evidence type="ECO:0000313" key="12">
    <source>
        <dbReference type="Proteomes" id="UP001497444"/>
    </source>
</evidence>
<feature type="coiled-coil region" evidence="8">
    <location>
        <begin position="855"/>
        <end position="963"/>
    </location>
</feature>
<dbReference type="InterPro" id="IPR036961">
    <property type="entry name" value="Kinesin_motor_dom_sf"/>
</dbReference>
<dbReference type="PANTHER" id="PTHR37739">
    <property type="entry name" value="KINESIN-LIKE PROTEIN KIN-12D"/>
    <property type="match status" value="1"/>
</dbReference>
<dbReference type="PROSITE" id="PS50067">
    <property type="entry name" value="KINESIN_MOTOR_2"/>
    <property type="match status" value="1"/>
</dbReference>
<dbReference type="Gene3D" id="3.40.850.10">
    <property type="entry name" value="Kinesin motor domain"/>
    <property type="match status" value="1"/>
</dbReference>
<evidence type="ECO:0000256" key="7">
    <source>
        <dbReference type="PROSITE-ProRule" id="PRU00283"/>
    </source>
</evidence>
<keyword evidence="1" id="KW-0493">Microtubule</keyword>
<dbReference type="SUPFAM" id="SSF52540">
    <property type="entry name" value="P-loop containing nucleoside triphosphate hydrolases"/>
    <property type="match status" value="1"/>
</dbReference>
<evidence type="ECO:0000256" key="5">
    <source>
        <dbReference type="ARBA" id="ARBA00023175"/>
    </source>
</evidence>
<feature type="binding site" evidence="7">
    <location>
        <begin position="362"/>
        <end position="369"/>
    </location>
    <ligand>
        <name>ATP</name>
        <dbReference type="ChEBI" id="CHEBI:30616"/>
    </ligand>
</feature>
<keyword evidence="2 7" id="KW-0547">Nucleotide-binding</keyword>
<feature type="coiled-coil region" evidence="8">
    <location>
        <begin position="1334"/>
        <end position="1435"/>
    </location>
</feature>
<evidence type="ECO:0000256" key="6">
    <source>
        <dbReference type="ARBA" id="ARBA00034488"/>
    </source>
</evidence>
<keyword evidence="12" id="KW-1185">Reference proteome</keyword>